<feature type="region of interest" description="Disordered" evidence="1">
    <location>
        <begin position="1"/>
        <end position="30"/>
    </location>
</feature>
<proteinExistence type="predicted"/>
<dbReference type="Gene3D" id="3.30.420.40">
    <property type="match status" value="2"/>
</dbReference>
<feature type="compositionally biased region" description="Low complexity" evidence="1">
    <location>
        <begin position="72"/>
        <end position="81"/>
    </location>
</feature>
<sequence>MSPNPHYEEEQNHTNSEPEEGDDHTLSDTIDDDFSNRLILSIDFGTTYSAVSYIALRADPDFRKKANLNRPATSSASAADSETNDLADSPDTMDVDTRQHSILSLRPNPDDFKWGYTMHEAWANPVTHFKKTSKAMNRFKLLLDESERTQELRNSLQSTLDNLMAEGIVESEVGVIADFLTFLLRHVKKQLQSLQLYHDYDMELVLCIPAIWTQKACRNMQAALFIAMQSAQFKGIDHSCGAIENLFLVSEPEAAAAFTLDTDPDIHASIPAGQTFVLLDAGGGTVDANTYTVSQTQPLRLSEEVVAPGGGLCGSSYLNERFRIMLYDLLKEEKYLIRGKTTIEGIVERILMNEFEYKTKRQFDIYDNERLHETYYCAGLEDKFPRFVDDCIRVEHYEMEAIFSPCLEQIAKLMESQIKSTRLRGIRVDKVIVVGGFAGSPSLQGYLMRRPHSTDITSEIWNSESFDCVHTFGDGATELLCEEILYVSDTATVSQRPMDDPENRSK</sequence>
<feature type="compositionally biased region" description="Basic and acidic residues" evidence="1">
    <location>
        <begin position="1"/>
        <end position="12"/>
    </location>
</feature>
<evidence type="ECO:0000256" key="1">
    <source>
        <dbReference type="SAM" id="MobiDB-lite"/>
    </source>
</evidence>
<protein>
    <recommendedName>
        <fullName evidence="4">Hsp70 family protein</fullName>
    </recommendedName>
</protein>
<dbReference type="EMBL" id="JANPWZ010000825">
    <property type="protein sequence ID" value="KAJ3571661.1"/>
    <property type="molecule type" value="Genomic_DNA"/>
</dbReference>
<evidence type="ECO:0000313" key="2">
    <source>
        <dbReference type="EMBL" id="KAJ3571661.1"/>
    </source>
</evidence>
<reference evidence="2" key="1">
    <citation type="submission" date="2022-07" db="EMBL/GenBank/DDBJ databases">
        <title>Genome Sequence of Xylaria arbuscula.</title>
        <authorList>
            <person name="Buettner E."/>
        </authorList>
    </citation>
    <scope>NUCLEOTIDE SEQUENCE</scope>
    <source>
        <strain evidence="2">VT107</strain>
    </source>
</reference>
<organism evidence="2 3">
    <name type="scientific">Xylaria arbuscula</name>
    <dbReference type="NCBI Taxonomy" id="114810"/>
    <lineage>
        <taxon>Eukaryota</taxon>
        <taxon>Fungi</taxon>
        <taxon>Dikarya</taxon>
        <taxon>Ascomycota</taxon>
        <taxon>Pezizomycotina</taxon>
        <taxon>Sordariomycetes</taxon>
        <taxon>Xylariomycetidae</taxon>
        <taxon>Xylariales</taxon>
        <taxon>Xylariaceae</taxon>
        <taxon>Xylaria</taxon>
    </lineage>
</organism>
<dbReference type="PANTHER" id="PTHR42749">
    <property type="entry name" value="CELL SHAPE-DETERMINING PROTEIN MREB"/>
    <property type="match status" value="1"/>
</dbReference>
<dbReference type="PANTHER" id="PTHR42749:SF8">
    <property type="entry name" value="HSP70 FAMILY PROTEIN (AFU_ORTHOLOGUE AFUA_3G13740)"/>
    <property type="match status" value="1"/>
</dbReference>
<feature type="region of interest" description="Disordered" evidence="1">
    <location>
        <begin position="67"/>
        <end position="94"/>
    </location>
</feature>
<dbReference type="Proteomes" id="UP001148614">
    <property type="component" value="Unassembled WGS sequence"/>
</dbReference>
<dbReference type="CDD" id="cd10170">
    <property type="entry name" value="ASKHA_NBD_HSP70"/>
    <property type="match status" value="1"/>
</dbReference>
<evidence type="ECO:0000313" key="3">
    <source>
        <dbReference type="Proteomes" id="UP001148614"/>
    </source>
</evidence>
<evidence type="ECO:0008006" key="4">
    <source>
        <dbReference type="Google" id="ProtNLM"/>
    </source>
</evidence>
<accession>A0A9W8NDW5</accession>
<dbReference type="AlphaFoldDB" id="A0A9W8NDW5"/>
<comment type="caution">
    <text evidence="2">The sequence shown here is derived from an EMBL/GenBank/DDBJ whole genome shotgun (WGS) entry which is preliminary data.</text>
</comment>
<dbReference type="SUPFAM" id="SSF53067">
    <property type="entry name" value="Actin-like ATPase domain"/>
    <property type="match status" value="2"/>
</dbReference>
<dbReference type="VEuPathDB" id="FungiDB:F4678DRAFT_471594"/>
<dbReference type="InterPro" id="IPR043129">
    <property type="entry name" value="ATPase_NBD"/>
</dbReference>
<name>A0A9W8NDW5_9PEZI</name>
<gene>
    <name evidence="2" type="ORF">NPX13_g5302</name>
</gene>
<keyword evidence="3" id="KW-1185">Reference proteome</keyword>
<dbReference type="Gene3D" id="3.90.640.10">
    <property type="entry name" value="Actin, Chain A, domain 4"/>
    <property type="match status" value="1"/>
</dbReference>